<name>A0A117NQT5_PENFR</name>
<sequence>MPDIDVNEIYGKELDKLPVWAKVEWKDNMLVAPPFFVKLTDECAYLITTTCQISNNDPQATRYVVTFMHRTGLLQEFQYVTPEDDDDEPTGLAVMYLGVEDDGIDQHANQLTMITSPSIETEAGGFYRERSERENICILGEKSHSAFGFEFLLWMKRLHSHTQLVRLQWVN</sequence>
<dbReference type="EMBL" id="LLXE01000045">
    <property type="protein sequence ID" value="KUM64563.1"/>
    <property type="molecule type" value="Genomic_DNA"/>
</dbReference>
<reference evidence="1 2" key="1">
    <citation type="submission" date="2015-10" db="EMBL/GenBank/DDBJ databases">
        <title>Genome sequencing of Penicillium freii.</title>
        <authorList>
            <person name="Nguyen H.D."/>
            <person name="Visagie C.M."/>
            <person name="Seifert K.A."/>
        </authorList>
    </citation>
    <scope>NUCLEOTIDE SEQUENCE [LARGE SCALE GENOMIC DNA]</scope>
    <source>
        <strain evidence="1 2">DAOM 242723</strain>
    </source>
</reference>
<gene>
    <name evidence="1" type="ORF">ACN42_g2508</name>
</gene>
<organism evidence="1 2">
    <name type="scientific">Penicillium freii</name>
    <dbReference type="NCBI Taxonomy" id="48697"/>
    <lineage>
        <taxon>Eukaryota</taxon>
        <taxon>Fungi</taxon>
        <taxon>Dikarya</taxon>
        <taxon>Ascomycota</taxon>
        <taxon>Pezizomycotina</taxon>
        <taxon>Eurotiomycetes</taxon>
        <taxon>Eurotiomycetidae</taxon>
        <taxon>Eurotiales</taxon>
        <taxon>Aspergillaceae</taxon>
        <taxon>Penicillium</taxon>
    </lineage>
</organism>
<proteinExistence type="predicted"/>
<dbReference type="Proteomes" id="UP000055045">
    <property type="component" value="Unassembled WGS sequence"/>
</dbReference>
<accession>A0A117NQT5</accession>
<evidence type="ECO:0000313" key="2">
    <source>
        <dbReference type="Proteomes" id="UP000055045"/>
    </source>
</evidence>
<evidence type="ECO:0000313" key="1">
    <source>
        <dbReference type="EMBL" id="KUM64563.1"/>
    </source>
</evidence>
<keyword evidence="2" id="KW-1185">Reference proteome</keyword>
<protein>
    <submittedName>
        <fullName evidence="1">Uncharacterized protein</fullName>
    </submittedName>
</protein>
<dbReference type="AlphaFoldDB" id="A0A117NQT5"/>
<comment type="caution">
    <text evidence="1">The sequence shown here is derived from an EMBL/GenBank/DDBJ whole genome shotgun (WGS) entry which is preliminary data.</text>
</comment>